<organism evidence="1">
    <name type="scientific">uncultured Caudovirales phage</name>
    <dbReference type="NCBI Taxonomy" id="2100421"/>
    <lineage>
        <taxon>Viruses</taxon>
        <taxon>Duplodnaviria</taxon>
        <taxon>Heunggongvirae</taxon>
        <taxon>Uroviricota</taxon>
        <taxon>Caudoviricetes</taxon>
        <taxon>Peduoviridae</taxon>
        <taxon>Maltschvirus</taxon>
        <taxon>Maltschvirus maltsch</taxon>
    </lineage>
</organism>
<gene>
    <name evidence="1" type="ORF">UFOVP1655_211</name>
</gene>
<proteinExistence type="predicted"/>
<evidence type="ECO:0000313" key="1">
    <source>
        <dbReference type="EMBL" id="CAB4222745.1"/>
    </source>
</evidence>
<accession>A0A6J5T4M2</accession>
<protein>
    <submittedName>
        <fullName evidence="1">Tail completion and sheath stabilizer protein</fullName>
    </submittedName>
</protein>
<reference evidence="1" key="1">
    <citation type="submission" date="2020-05" db="EMBL/GenBank/DDBJ databases">
        <authorList>
            <person name="Chiriac C."/>
            <person name="Salcher M."/>
            <person name="Ghai R."/>
            <person name="Kavagutti S V."/>
        </authorList>
    </citation>
    <scope>NUCLEOTIDE SEQUENCE</scope>
</reference>
<name>A0A6J5T4M2_9CAUD</name>
<sequence>MTALNRGPQNTNLAQPTKYLLTIDRIPTTQYFCQSANIPGVGLTQASFNTPFVDIPVMGNKLSYNPFNIKFLVDEPMDSWKQLYDWFLAIAAPSGFDERNYITALQNKSIIDKKSLPNYSDITLTVLNALNNPVLRIQFINAFPTSLTDINLDTTLSADTIITADASFSYEYFNIIEL</sequence>
<dbReference type="EMBL" id="LR797523">
    <property type="protein sequence ID" value="CAB4222745.1"/>
    <property type="molecule type" value="Genomic_DNA"/>
</dbReference>